<sequence>MAVADGPLERLTQAIRDLHRDAGKPGLRRISTAIRGRDDLKDTVSHETVSAILHGGSLPRWLKLESVVRQLAEWSVRKPDPDAEVRRFHAIWLEAVDGRPSAPITPSPPAPDVVPAVDNPATSSDTASSTVIWNAPARNAAFVGRQALLSEMRRLLESEPRQPLVIRGIGGVGKTQLAGEFANRAAADYDVVWWVPAAEQGQARAALASLAERLDLPRRADLHQTALATVDALEESRLRWLLIFDNADDPVALAEMLPPGGDVVITTRGLGWSQTGNVLEVDVFDRRESIELLLQRGRGISQAEADLLATRLGDLPLALEQVAAVQSETGMSVTEYLRLFGEHMSDLLGTQPQDGHASSVTAFVMVAVQALRERTPAAVQLFELFAFLGSEPVPVSLFRLGREANIKSSLGRALYQFDFIERIVGQLVRYGVARLEPRGERIQVHRLIRSVVHEQLEAAHAEEVRLTTHRLLGAANPGDPNDPRTWSLHAEIGPHLVASDAVHSDDLSVRTAVVDQIRYLERRGDYEESRRLGELAVAAWSRPPDAEAPGPGDDLTFRAIRETANALRALGRYEDARQMTQAAFDRLRSDPHYGEGHRRTLDLAGALGIYLRITGAYAEALEVDQNVVSLRAQVSEDSPATLGAMGNLAVSLRMNGKFSEAYSLDLRTRDGFTLELGADHPRALLAAANLTKDLYGLGKFRESLELIESVLPRQIQLHGDNHEYVLCSRRMRVLGLSRTGKHREAVRLAKENRRSADSFLGPTNENTLLSMITHANTLRRAKDLVGAKALADEAVDRCRTALGRTHPMVLAAAANTAAINRLSGARDEAYWSDQLTERELVAAVGEKHPYTLAARNGLAVDLALRHDLDAALALARVLVDSAGDVLEADHPNRLAFQANLGLLMIETGQSDEGGRLRAEALARLTTQGISVAKDEFVECEIEPPES</sequence>
<comment type="caution">
    <text evidence="3">The sequence shown here is derived from an EMBL/GenBank/DDBJ whole genome shotgun (WGS) entry which is preliminary data.</text>
</comment>
<dbReference type="SUPFAM" id="SSF52540">
    <property type="entry name" value="P-loop containing nucleoside triphosphate hydrolases"/>
    <property type="match status" value="1"/>
</dbReference>
<dbReference type="PANTHER" id="PTHR46082:SF6">
    <property type="entry name" value="AAA+ ATPASE DOMAIN-CONTAINING PROTEIN-RELATED"/>
    <property type="match status" value="1"/>
</dbReference>
<dbReference type="SUPFAM" id="SSF48452">
    <property type="entry name" value="TPR-like"/>
    <property type="match status" value="2"/>
</dbReference>
<dbReference type="InterPro" id="IPR011990">
    <property type="entry name" value="TPR-like_helical_dom_sf"/>
</dbReference>
<dbReference type="InterPro" id="IPR002182">
    <property type="entry name" value="NB-ARC"/>
</dbReference>
<keyword evidence="4" id="KW-1185">Reference proteome</keyword>
<name>A0ABS2A7H0_9ACTN</name>
<dbReference type="Pfam" id="PF13374">
    <property type="entry name" value="TPR_10"/>
    <property type="match status" value="4"/>
</dbReference>
<dbReference type="EMBL" id="JAENHP010000002">
    <property type="protein sequence ID" value="MBM2615737.1"/>
    <property type="molecule type" value="Genomic_DNA"/>
</dbReference>
<dbReference type="PANTHER" id="PTHR46082">
    <property type="entry name" value="ATP/GTP-BINDING PROTEIN-RELATED"/>
    <property type="match status" value="1"/>
</dbReference>
<feature type="compositionally biased region" description="Pro residues" evidence="1">
    <location>
        <begin position="103"/>
        <end position="112"/>
    </location>
</feature>
<evidence type="ECO:0000259" key="2">
    <source>
        <dbReference type="Pfam" id="PF00931"/>
    </source>
</evidence>
<dbReference type="InterPro" id="IPR027417">
    <property type="entry name" value="P-loop_NTPase"/>
</dbReference>
<dbReference type="RefSeq" id="WP_236046196.1">
    <property type="nucleotide sequence ID" value="NZ_JAENHP010000002.1"/>
</dbReference>
<evidence type="ECO:0000313" key="4">
    <source>
        <dbReference type="Proteomes" id="UP000632138"/>
    </source>
</evidence>
<proteinExistence type="predicted"/>
<protein>
    <submittedName>
        <fullName evidence="3">Tetratricopeptide repeat protein</fullName>
    </submittedName>
</protein>
<evidence type="ECO:0000313" key="3">
    <source>
        <dbReference type="EMBL" id="MBM2615737.1"/>
    </source>
</evidence>
<dbReference type="Gene3D" id="1.25.40.10">
    <property type="entry name" value="Tetratricopeptide repeat domain"/>
    <property type="match status" value="2"/>
</dbReference>
<feature type="region of interest" description="Disordered" evidence="1">
    <location>
        <begin position="99"/>
        <end position="128"/>
    </location>
</feature>
<gene>
    <name evidence="3" type="ORF">JIG36_09240</name>
</gene>
<evidence type="ECO:0000256" key="1">
    <source>
        <dbReference type="SAM" id="MobiDB-lite"/>
    </source>
</evidence>
<dbReference type="InterPro" id="IPR053137">
    <property type="entry name" value="NLR-like"/>
</dbReference>
<feature type="compositionally biased region" description="Low complexity" evidence="1">
    <location>
        <begin position="113"/>
        <end position="122"/>
    </location>
</feature>
<dbReference type="NCBIfam" id="NF040586">
    <property type="entry name" value="FxSxx_TPR"/>
    <property type="match status" value="1"/>
</dbReference>
<reference evidence="3 4" key="1">
    <citation type="submission" date="2021-01" db="EMBL/GenBank/DDBJ databases">
        <title>Actinoplanes sp. nov. LDG1-06 isolated from lichen.</title>
        <authorList>
            <person name="Saeng-In P."/>
            <person name="Phongsopitanun W."/>
            <person name="Kanchanasin P."/>
            <person name="Yuki M."/>
            <person name="Kudo T."/>
            <person name="Ohkuma M."/>
            <person name="Tanasupawat S."/>
        </authorList>
    </citation>
    <scope>NUCLEOTIDE SEQUENCE [LARGE SCALE GENOMIC DNA]</scope>
    <source>
        <strain evidence="3 4">LDG1-06</strain>
    </source>
</reference>
<dbReference type="Proteomes" id="UP000632138">
    <property type="component" value="Unassembled WGS sequence"/>
</dbReference>
<dbReference type="Gene3D" id="3.40.50.300">
    <property type="entry name" value="P-loop containing nucleotide triphosphate hydrolases"/>
    <property type="match status" value="1"/>
</dbReference>
<organism evidence="3 4">
    <name type="scientific">Paractinoplanes ovalisporus</name>
    <dbReference type="NCBI Taxonomy" id="2810368"/>
    <lineage>
        <taxon>Bacteria</taxon>
        <taxon>Bacillati</taxon>
        <taxon>Actinomycetota</taxon>
        <taxon>Actinomycetes</taxon>
        <taxon>Micromonosporales</taxon>
        <taxon>Micromonosporaceae</taxon>
        <taxon>Paractinoplanes</taxon>
    </lineage>
</organism>
<accession>A0ABS2A7H0</accession>
<feature type="domain" description="NB-ARC" evidence="2">
    <location>
        <begin position="153"/>
        <end position="292"/>
    </location>
</feature>
<dbReference type="Pfam" id="PF00931">
    <property type="entry name" value="NB-ARC"/>
    <property type="match status" value="1"/>
</dbReference>